<accession>A0A2U1KCE9</accession>
<gene>
    <name evidence="2" type="ORF">CTI12_AA619170</name>
</gene>
<name>A0A2U1KCE9_ARTAN</name>
<proteinExistence type="predicted"/>
<protein>
    <submittedName>
        <fullName evidence="2">Polyketide cyclase/dehydrase and lipid transport superfamily protein</fullName>
    </submittedName>
</protein>
<dbReference type="InterPro" id="IPR051761">
    <property type="entry name" value="MLP-like_ligand-binding"/>
</dbReference>
<dbReference type="GO" id="GO:0006952">
    <property type="term" value="P:defense response"/>
    <property type="evidence" value="ECO:0007669"/>
    <property type="project" value="InterPro"/>
</dbReference>
<dbReference type="SUPFAM" id="SSF55961">
    <property type="entry name" value="Bet v1-like"/>
    <property type="match status" value="1"/>
</dbReference>
<dbReference type="Proteomes" id="UP000245207">
    <property type="component" value="Unassembled WGS sequence"/>
</dbReference>
<reference evidence="2 3" key="1">
    <citation type="journal article" date="2018" name="Mol. Plant">
        <title>The genome of Artemisia annua provides insight into the evolution of Asteraceae family and artemisinin biosynthesis.</title>
        <authorList>
            <person name="Shen Q."/>
            <person name="Zhang L."/>
            <person name="Liao Z."/>
            <person name="Wang S."/>
            <person name="Yan T."/>
            <person name="Shi P."/>
            <person name="Liu M."/>
            <person name="Fu X."/>
            <person name="Pan Q."/>
            <person name="Wang Y."/>
            <person name="Lv Z."/>
            <person name="Lu X."/>
            <person name="Zhang F."/>
            <person name="Jiang W."/>
            <person name="Ma Y."/>
            <person name="Chen M."/>
            <person name="Hao X."/>
            <person name="Li L."/>
            <person name="Tang Y."/>
            <person name="Lv G."/>
            <person name="Zhou Y."/>
            <person name="Sun X."/>
            <person name="Brodelius P.E."/>
            <person name="Rose J.K.C."/>
            <person name="Tang K."/>
        </authorList>
    </citation>
    <scope>NUCLEOTIDE SEQUENCE [LARGE SCALE GENOMIC DNA]</scope>
    <source>
        <strain evidence="3">cv. Huhao1</strain>
        <tissue evidence="2">Leaf</tissue>
    </source>
</reference>
<dbReference type="OrthoDB" id="1072116at2759"/>
<dbReference type="Pfam" id="PF00407">
    <property type="entry name" value="Bet_v_1"/>
    <property type="match status" value="1"/>
</dbReference>
<dbReference type="Gene3D" id="3.30.530.20">
    <property type="match status" value="1"/>
</dbReference>
<evidence type="ECO:0000313" key="2">
    <source>
        <dbReference type="EMBL" id="PWA34434.1"/>
    </source>
</evidence>
<dbReference type="PANTHER" id="PTHR31907">
    <property type="entry name" value="MLP-LIKE PROTEIN 423"/>
    <property type="match status" value="1"/>
</dbReference>
<sequence>MNLSGKMMMHVEINSSGDVLYDIVKYRPNDLATILPEKVQGCYLLDGQWGAVGSIICWNFTYDGKSEVIKQEIEEVNDANHKIVFNVLEAKLVEGIYKSFKIIFYTEPDSNGKLAAVTFEFEKENSKMPYPTEFMDYLCDVFRGVDKHSSSKS</sequence>
<dbReference type="EMBL" id="PKPP01022664">
    <property type="protein sequence ID" value="PWA34434.1"/>
    <property type="molecule type" value="Genomic_DNA"/>
</dbReference>
<comment type="caution">
    <text evidence="2">The sequence shown here is derived from an EMBL/GenBank/DDBJ whole genome shotgun (WGS) entry which is preliminary data.</text>
</comment>
<dbReference type="InterPro" id="IPR023393">
    <property type="entry name" value="START-like_dom_sf"/>
</dbReference>
<evidence type="ECO:0000259" key="1">
    <source>
        <dbReference type="SMART" id="SM01037"/>
    </source>
</evidence>
<evidence type="ECO:0000313" key="3">
    <source>
        <dbReference type="Proteomes" id="UP000245207"/>
    </source>
</evidence>
<dbReference type="InterPro" id="IPR000916">
    <property type="entry name" value="Bet_v_I/MLP"/>
</dbReference>
<dbReference type="SMART" id="SM01037">
    <property type="entry name" value="Bet_v_1"/>
    <property type="match status" value="1"/>
</dbReference>
<dbReference type="AlphaFoldDB" id="A0A2U1KCE9"/>
<feature type="domain" description="Bet v I/Major latex protein" evidence="1">
    <location>
        <begin position="2"/>
        <end position="152"/>
    </location>
</feature>
<organism evidence="2 3">
    <name type="scientific">Artemisia annua</name>
    <name type="common">Sweet wormwood</name>
    <dbReference type="NCBI Taxonomy" id="35608"/>
    <lineage>
        <taxon>Eukaryota</taxon>
        <taxon>Viridiplantae</taxon>
        <taxon>Streptophyta</taxon>
        <taxon>Embryophyta</taxon>
        <taxon>Tracheophyta</taxon>
        <taxon>Spermatophyta</taxon>
        <taxon>Magnoliopsida</taxon>
        <taxon>eudicotyledons</taxon>
        <taxon>Gunneridae</taxon>
        <taxon>Pentapetalae</taxon>
        <taxon>asterids</taxon>
        <taxon>campanulids</taxon>
        <taxon>Asterales</taxon>
        <taxon>Asteraceae</taxon>
        <taxon>Asteroideae</taxon>
        <taxon>Anthemideae</taxon>
        <taxon>Artemisiinae</taxon>
        <taxon>Artemisia</taxon>
    </lineage>
</organism>
<keyword evidence="3" id="KW-1185">Reference proteome</keyword>